<dbReference type="Gene3D" id="1.10.8.60">
    <property type="match status" value="1"/>
</dbReference>
<keyword evidence="4" id="KW-0548">Nucleotidyltransferase</keyword>
<comment type="similarity">
    <text evidence="7">Belongs to the DNA polymerase HolA subunit family.</text>
</comment>
<evidence type="ECO:0000313" key="12">
    <source>
        <dbReference type="Proteomes" id="UP000033867"/>
    </source>
</evidence>
<evidence type="ECO:0000256" key="8">
    <source>
        <dbReference type="ARBA" id="ARBA00049244"/>
    </source>
</evidence>
<keyword evidence="5" id="KW-0235">DNA replication</keyword>
<dbReference type="InterPro" id="IPR027417">
    <property type="entry name" value="P-loop_NTPase"/>
</dbReference>
<accession>A0A0G1BBI9</accession>
<feature type="domain" description="DNA polymerase III delta subunit-like C-terminal" evidence="10">
    <location>
        <begin position="178"/>
        <end position="296"/>
    </location>
</feature>
<gene>
    <name evidence="11" type="ORF">UV42_C0045G0003</name>
</gene>
<dbReference type="GO" id="GO:0003677">
    <property type="term" value="F:DNA binding"/>
    <property type="evidence" value="ECO:0007669"/>
    <property type="project" value="InterPro"/>
</dbReference>
<proteinExistence type="inferred from homology"/>
<dbReference type="Gene3D" id="1.20.272.10">
    <property type="match status" value="1"/>
</dbReference>
<dbReference type="GO" id="GO:0003887">
    <property type="term" value="F:DNA-directed DNA polymerase activity"/>
    <property type="evidence" value="ECO:0007669"/>
    <property type="project" value="UniProtKB-KW"/>
</dbReference>
<evidence type="ECO:0000259" key="9">
    <source>
        <dbReference type="Pfam" id="PF06144"/>
    </source>
</evidence>
<reference evidence="11 12" key="1">
    <citation type="journal article" date="2015" name="Nature">
        <title>rRNA introns, odd ribosomes, and small enigmatic genomes across a large radiation of phyla.</title>
        <authorList>
            <person name="Brown C.T."/>
            <person name="Hug L.A."/>
            <person name="Thomas B.C."/>
            <person name="Sharon I."/>
            <person name="Castelle C.J."/>
            <person name="Singh A."/>
            <person name="Wilkins M.J."/>
            <person name="Williams K.H."/>
            <person name="Banfield J.F."/>
        </authorList>
    </citation>
    <scope>NUCLEOTIDE SEQUENCE [LARGE SCALE GENOMIC DNA]</scope>
</reference>
<name>A0A0G1BBI9_9BACT</name>
<dbReference type="GO" id="GO:0009360">
    <property type="term" value="C:DNA polymerase III complex"/>
    <property type="evidence" value="ECO:0007669"/>
    <property type="project" value="InterPro"/>
</dbReference>
<sequence length="301" mass="33919">MEKFRSERDPQGLNLVRISCDVSRGNIMQEILSAPFLAEKRMVVLEGLLSTSLTTVQEALLARIEEKSIPQDIILIVSDALEKPKTKSAKALFERLTKEQFVQHFEELTGPKLTGWLMADAKDRGGDMGRDAATFLATTIGSDMWKLSGVLDQLVSYASGRSITPQDVSLFVEEKIDDNIFTLVDAIVQKQTARVFKLIQDQYKAGNDAGYVFAMIVRQYRILLELRDVYDRGEDVQSARLVKELGIHPYVIKKSLPMVKRYTKEELSKIHEQLLTLDKSAKTGKGDQAYLLDMFVGNLVK</sequence>
<evidence type="ECO:0000256" key="1">
    <source>
        <dbReference type="ARBA" id="ARBA00012417"/>
    </source>
</evidence>
<evidence type="ECO:0000256" key="6">
    <source>
        <dbReference type="ARBA" id="ARBA00022932"/>
    </source>
</evidence>
<dbReference type="PANTHER" id="PTHR34388:SF1">
    <property type="entry name" value="DNA POLYMERASE III SUBUNIT DELTA"/>
    <property type="match status" value="1"/>
</dbReference>
<evidence type="ECO:0000256" key="5">
    <source>
        <dbReference type="ARBA" id="ARBA00022705"/>
    </source>
</evidence>
<organism evidence="11 12">
    <name type="scientific">Candidatus Magasanikbacteria bacterium GW2011_GWE2_42_7</name>
    <dbReference type="NCBI Taxonomy" id="1619052"/>
    <lineage>
        <taxon>Bacteria</taxon>
        <taxon>Candidatus Magasanikiibacteriota</taxon>
    </lineage>
</organism>
<evidence type="ECO:0000256" key="2">
    <source>
        <dbReference type="ARBA" id="ARBA00017703"/>
    </source>
</evidence>
<dbReference type="Proteomes" id="UP000033867">
    <property type="component" value="Unassembled WGS sequence"/>
</dbReference>
<protein>
    <recommendedName>
        <fullName evidence="2">DNA polymerase III subunit delta</fullName>
        <ecNumber evidence="1">2.7.7.7</ecNumber>
    </recommendedName>
</protein>
<dbReference type="EMBL" id="LCEK01000045">
    <property type="protein sequence ID" value="KKS70735.1"/>
    <property type="molecule type" value="Genomic_DNA"/>
</dbReference>
<keyword evidence="3" id="KW-0808">Transferase</keyword>
<evidence type="ECO:0000256" key="7">
    <source>
        <dbReference type="ARBA" id="ARBA00034754"/>
    </source>
</evidence>
<dbReference type="InterPro" id="IPR008921">
    <property type="entry name" value="DNA_pol3_clamp-load_cplx_C"/>
</dbReference>
<dbReference type="InterPro" id="IPR005790">
    <property type="entry name" value="DNA_polIII_delta"/>
</dbReference>
<dbReference type="SUPFAM" id="SSF48019">
    <property type="entry name" value="post-AAA+ oligomerization domain-like"/>
    <property type="match status" value="1"/>
</dbReference>
<dbReference type="Pfam" id="PF06144">
    <property type="entry name" value="DNA_pol3_delta"/>
    <property type="match status" value="1"/>
</dbReference>
<comment type="caution">
    <text evidence="11">The sequence shown here is derived from an EMBL/GenBank/DDBJ whole genome shotgun (WGS) entry which is preliminary data.</text>
</comment>
<dbReference type="SUPFAM" id="SSF52540">
    <property type="entry name" value="P-loop containing nucleoside triphosphate hydrolases"/>
    <property type="match status" value="1"/>
</dbReference>
<dbReference type="PANTHER" id="PTHR34388">
    <property type="entry name" value="DNA POLYMERASE III SUBUNIT DELTA"/>
    <property type="match status" value="1"/>
</dbReference>
<dbReference type="Gene3D" id="3.40.50.300">
    <property type="entry name" value="P-loop containing nucleotide triphosphate hydrolases"/>
    <property type="match status" value="1"/>
</dbReference>
<feature type="domain" description="DNA polymerase III delta N-terminal" evidence="9">
    <location>
        <begin position="14"/>
        <end position="101"/>
    </location>
</feature>
<evidence type="ECO:0000313" key="11">
    <source>
        <dbReference type="EMBL" id="KKS70735.1"/>
    </source>
</evidence>
<dbReference type="NCBIfam" id="TIGR01128">
    <property type="entry name" value="holA"/>
    <property type="match status" value="1"/>
</dbReference>
<evidence type="ECO:0000256" key="4">
    <source>
        <dbReference type="ARBA" id="ARBA00022695"/>
    </source>
</evidence>
<evidence type="ECO:0000259" key="10">
    <source>
        <dbReference type="Pfam" id="PF21694"/>
    </source>
</evidence>
<evidence type="ECO:0000256" key="3">
    <source>
        <dbReference type="ARBA" id="ARBA00022679"/>
    </source>
</evidence>
<keyword evidence="6" id="KW-0239">DNA-directed DNA polymerase</keyword>
<dbReference type="GO" id="GO:0006261">
    <property type="term" value="P:DNA-templated DNA replication"/>
    <property type="evidence" value="ECO:0007669"/>
    <property type="project" value="TreeGrafter"/>
</dbReference>
<dbReference type="InterPro" id="IPR048466">
    <property type="entry name" value="DNA_pol3_delta-like_C"/>
</dbReference>
<comment type="catalytic activity">
    <reaction evidence="8">
        <text>DNA(n) + a 2'-deoxyribonucleoside 5'-triphosphate = DNA(n+1) + diphosphate</text>
        <dbReference type="Rhea" id="RHEA:22508"/>
        <dbReference type="Rhea" id="RHEA-COMP:17339"/>
        <dbReference type="Rhea" id="RHEA-COMP:17340"/>
        <dbReference type="ChEBI" id="CHEBI:33019"/>
        <dbReference type="ChEBI" id="CHEBI:61560"/>
        <dbReference type="ChEBI" id="CHEBI:173112"/>
        <dbReference type="EC" id="2.7.7.7"/>
    </reaction>
</comment>
<dbReference type="AlphaFoldDB" id="A0A0G1BBI9"/>
<dbReference type="EC" id="2.7.7.7" evidence="1"/>
<dbReference type="InterPro" id="IPR010372">
    <property type="entry name" value="DNA_pol3_delta_N"/>
</dbReference>
<dbReference type="Pfam" id="PF21694">
    <property type="entry name" value="DNA_pol3_delta_C"/>
    <property type="match status" value="1"/>
</dbReference>